<dbReference type="PANTHER" id="PTHR37984:SF15">
    <property type="entry name" value="INTEGRASE CATALYTIC DOMAIN-CONTAINING PROTEIN"/>
    <property type="match status" value="1"/>
</dbReference>
<dbReference type="InterPro" id="IPR050951">
    <property type="entry name" value="Retrovirus_Pol_polyprotein"/>
</dbReference>
<dbReference type="Gene3D" id="3.10.20.370">
    <property type="match status" value="1"/>
</dbReference>
<evidence type="ECO:0000256" key="3">
    <source>
        <dbReference type="ARBA" id="ARBA00022722"/>
    </source>
</evidence>
<keyword evidence="2" id="KW-0548">Nucleotidyltransferase</keyword>
<keyword evidence="6" id="KW-0695">RNA-directed DNA polymerase</keyword>
<evidence type="ECO:0000256" key="7">
    <source>
        <dbReference type="SAM" id="MobiDB-lite"/>
    </source>
</evidence>
<dbReference type="GO" id="GO:0004519">
    <property type="term" value="F:endonuclease activity"/>
    <property type="evidence" value="ECO:0007669"/>
    <property type="project" value="UniProtKB-KW"/>
</dbReference>
<feature type="region of interest" description="Disordered" evidence="7">
    <location>
        <begin position="601"/>
        <end position="627"/>
    </location>
</feature>
<evidence type="ECO:0000256" key="6">
    <source>
        <dbReference type="ARBA" id="ARBA00022918"/>
    </source>
</evidence>
<keyword evidence="3" id="KW-0540">Nuclease</keyword>
<evidence type="ECO:0000313" key="10">
    <source>
        <dbReference type="Proteomes" id="UP000735302"/>
    </source>
</evidence>
<dbReference type="Pfam" id="PF17917">
    <property type="entry name" value="RT_RNaseH"/>
    <property type="match status" value="1"/>
</dbReference>
<dbReference type="PANTHER" id="PTHR37984">
    <property type="entry name" value="PROTEIN CBG26694"/>
    <property type="match status" value="1"/>
</dbReference>
<dbReference type="Proteomes" id="UP000735302">
    <property type="component" value="Unassembled WGS sequence"/>
</dbReference>
<dbReference type="AlphaFoldDB" id="A0AAV4BIF0"/>
<reference evidence="9 10" key="1">
    <citation type="journal article" date="2021" name="Elife">
        <title>Chloroplast acquisition without the gene transfer in kleptoplastic sea slugs, Plakobranchus ocellatus.</title>
        <authorList>
            <person name="Maeda T."/>
            <person name="Takahashi S."/>
            <person name="Yoshida T."/>
            <person name="Shimamura S."/>
            <person name="Takaki Y."/>
            <person name="Nagai Y."/>
            <person name="Toyoda A."/>
            <person name="Suzuki Y."/>
            <person name="Arimoto A."/>
            <person name="Ishii H."/>
            <person name="Satoh N."/>
            <person name="Nishiyama T."/>
            <person name="Hasebe M."/>
            <person name="Maruyama T."/>
            <person name="Minagawa J."/>
            <person name="Obokata J."/>
            <person name="Shigenobu S."/>
        </authorList>
    </citation>
    <scope>NUCLEOTIDE SEQUENCE [LARGE SCALE GENOMIC DNA]</scope>
</reference>
<keyword evidence="5" id="KW-0378">Hydrolase</keyword>
<evidence type="ECO:0000313" key="9">
    <source>
        <dbReference type="EMBL" id="GFO19167.1"/>
    </source>
</evidence>
<dbReference type="GO" id="GO:0003964">
    <property type="term" value="F:RNA-directed DNA polymerase activity"/>
    <property type="evidence" value="ECO:0007669"/>
    <property type="project" value="UniProtKB-KW"/>
</dbReference>
<evidence type="ECO:0000256" key="2">
    <source>
        <dbReference type="ARBA" id="ARBA00022695"/>
    </source>
</evidence>
<evidence type="ECO:0000256" key="5">
    <source>
        <dbReference type="ARBA" id="ARBA00022801"/>
    </source>
</evidence>
<accession>A0AAV4BIF0</accession>
<dbReference type="EMBL" id="BLXT01005052">
    <property type="protein sequence ID" value="GFO19167.1"/>
    <property type="molecule type" value="Genomic_DNA"/>
</dbReference>
<keyword evidence="1" id="KW-0808">Transferase</keyword>
<sequence length="627" mass="70031">MADKSVPLPKELLPHPGDPVLPYKLWIPLFDNYIYMRDAARTQPSSDGDKNCLLFNLLGLEGIRIFSAQPMVDRISTASHDEFRSAVKSVFQVPVNPFRAYYDLEQRRQGSTESTQGYLTALRSLMADCDFDGRENHHLAVRLVCGCFSHDTQKKLLALPNIDLDEVVRIMQADESASYSQVAIGGQTVIPKLAHKPSTLQGNTKQPGALICTNCGRRGHGAKDTICPALNQTCSLCGVTEATYRRHFAHLPLLPAATLRNFDNTVLSGHSLGRFLTQVKNKNRRVCAEFYVLSPRYSVVTGQNLISALSLQIDGSTMEIRAVTHDSVDIAQDYPRHLSNELGTFPDSQHAIANSVRSFIFDPNAPTFVTTAASDVGLGAVLSQTQQGREVPIAHISHTLQPRERSYAVNEKEALACVWACETWEKYLLGRHFTLRTDHSSLASLLRSTTDSRKSAKFTRWLDRLSPFGYTVEYRQGMDNLVADALSRLSMRSAQSALHDSTHDHVVGTLQTDHLSLLDVKSATKRDSTLSTMLHFVSSGWPSKKTLASLRNHRSTASTPHDRSPDEVLGNWTYQLSDGQKWNPRKLRRYLEPEAPLLYHHETAAPPVRRSQRQNRGVPPARYPNEL</sequence>
<comment type="caution">
    <text evidence="9">The sequence shown here is derived from an EMBL/GenBank/DDBJ whole genome shotgun (WGS) entry which is preliminary data.</text>
</comment>
<keyword evidence="10" id="KW-1185">Reference proteome</keyword>
<feature type="domain" description="Reverse transcriptase RNase H-like" evidence="8">
    <location>
        <begin position="362"/>
        <end position="468"/>
    </location>
</feature>
<gene>
    <name evidence="9" type="ORF">PoB_004567200</name>
</gene>
<evidence type="ECO:0000256" key="1">
    <source>
        <dbReference type="ARBA" id="ARBA00022679"/>
    </source>
</evidence>
<dbReference type="SUPFAM" id="SSF56672">
    <property type="entry name" value="DNA/RNA polymerases"/>
    <property type="match status" value="1"/>
</dbReference>
<proteinExistence type="predicted"/>
<dbReference type="FunFam" id="3.10.20.370:FF:000001">
    <property type="entry name" value="Retrovirus-related Pol polyprotein from transposon 17.6-like protein"/>
    <property type="match status" value="1"/>
</dbReference>
<evidence type="ECO:0000259" key="8">
    <source>
        <dbReference type="Pfam" id="PF17917"/>
    </source>
</evidence>
<organism evidence="9 10">
    <name type="scientific">Plakobranchus ocellatus</name>
    <dbReference type="NCBI Taxonomy" id="259542"/>
    <lineage>
        <taxon>Eukaryota</taxon>
        <taxon>Metazoa</taxon>
        <taxon>Spiralia</taxon>
        <taxon>Lophotrochozoa</taxon>
        <taxon>Mollusca</taxon>
        <taxon>Gastropoda</taxon>
        <taxon>Heterobranchia</taxon>
        <taxon>Euthyneura</taxon>
        <taxon>Panpulmonata</taxon>
        <taxon>Sacoglossa</taxon>
        <taxon>Placobranchoidea</taxon>
        <taxon>Plakobranchidae</taxon>
        <taxon>Plakobranchus</taxon>
    </lineage>
</organism>
<dbReference type="InterPro" id="IPR041373">
    <property type="entry name" value="RT_RNaseH"/>
</dbReference>
<name>A0AAV4BIF0_9GAST</name>
<dbReference type="GO" id="GO:0016787">
    <property type="term" value="F:hydrolase activity"/>
    <property type="evidence" value="ECO:0007669"/>
    <property type="project" value="UniProtKB-KW"/>
</dbReference>
<dbReference type="CDD" id="cd09274">
    <property type="entry name" value="RNase_HI_RT_Ty3"/>
    <property type="match status" value="1"/>
</dbReference>
<protein>
    <submittedName>
        <fullName evidence="9">Integrase core domain protein</fullName>
    </submittedName>
</protein>
<evidence type="ECO:0000256" key="4">
    <source>
        <dbReference type="ARBA" id="ARBA00022759"/>
    </source>
</evidence>
<keyword evidence="4" id="KW-0255">Endonuclease</keyword>
<dbReference type="InterPro" id="IPR043502">
    <property type="entry name" value="DNA/RNA_pol_sf"/>
</dbReference>